<organism evidence="1 2">
    <name type="scientific">Mucor lusitanicus CBS 277.49</name>
    <dbReference type="NCBI Taxonomy" id="747725"/>
    <lineage>
        <taxon>Eukaryota</taxon>
        <taxon>Fungi</taxon>
        <taxon>Fungi incertae sedis</taxon>
        <taxon>Mucoromycota</taxon>
        <taxon>Mucoromycotina</taxon>
        <taxon>Mucoromycetes</taxon>
        <taxon>Mucorales</taxon>
        <taxon>Mucorineae</taxon>
        <taxon>Mucoraceae</taxon>
        <taxon>Mucor</taxon>
    </lineage>
</organism>
<evidence type="ECO:0000313" key="2">
    <source>
        <dbReference type="Proteomes" id="UP000077051"/>
    </source>
</evidence>
<evidence type="ECO:0000313" key="1">
    <source>
        <dbReference type="EMBL" id="OAC98096.1"/>
    </source>
</evidence>
<name>A0A162YB83_MUCCL</name>
<comment type="caution">
    <text evidence="1">The sequence shown here is derived from an EMBL/GenBank/DDBJ whole genome shotgun (WGS) entry which is preliminary data.</text>
</comment>
<dbReference type="VEuPathDB" id="FungiDB:MUCCIDRAFT_86573"/>
<protein>
    <submittedName>
        <fullName evidence="1">Uncharacterized protein</fullName>
    </submittedName>
</protein>
<reference evidence="1 2" key="1">
    <citation type="submission" date="2015-06" db="EMBL/GenBank/DDBJ databases">
        <title>Expansion of signal transduction pathways in fungi by whole-genome duplication.</title>
        <authorList>
            <consortium name="DOE Joint Genome Institute"/>
            <person name="Corrochano L.M."/>
            <person name="Kuo A."/>
            <person name="Marcet-Houben M."/>
            <person name="Polaino S."/>
            <person name="Salamov A."/>
            <person name="Villalobos J.M."/>
            <person name="Alvarez M.I."/>
            <person name="Avalos J."/>
            <person name="Benito E.P."/>
            <person name="Benoit I."/>
            <person name="Burger G."/>
            <person name="Camino L.P."/>
            <person name="Canovas D."/>
            <person name="Cerda-Olmedo E."/>
            <person name="Cheng J.-F."/>
            <person name="Dominguez A."/>
            <person name="Elias M."/>
            <person name="Eslava A.P."/>
            <person name="Glaser F."/>
            <person name="Grimwood J."/>
            <person name="Gutierrez G."/>
            <person name="Heitman J."/>
            <person name="Henrissat B."/>
            <person name="Iturriaga E.A."/>
            <person name="Lang B.F."/>
            <person name="Lavin J.L."/>
            <person name="Lee S."/>
            <person name="Li W."/>
            <person name="Lindquist E."/>
            <person name="Lopez-Garcia S."/>
            <person name="Luque E.M."/>
            <person name="Marcos A.T."/>
            <person name="Martin J."/>
            <person name="Mccluskey K."/>
            <person name="Medina H.R."/>
            <person name="Miralles-Duran A."/>
            <person name="Miyazaki A."/>
            <person name="Munoz-Torres E."/>
            <person name="Oguiza J.A."/>
            <person name="Ohm R."/>
            <person name="Olmedo M."/>
            <person name="Orejas M."/>
            <person name="Ortiz-Castellanos L."/>
            <person name="Pisabarro A.G."/>
            <person name="Rodriguez-Romero J."/>
            <person name="Ruiz-Herrera J."/>
            <person name="Ruiz-Vazquez R."/>
            <person name="Sanz C."/>
            <person name="Schackwitz W."/>
            <person name="Schmutz J."/>
            <person name="Shahriari M."/>
            <person name="Shelest E."/>
            <person name="Silva-Franco F."/>
            <person name="Soanes D."/>
            <person name="Syed K."/>
            <person name="Tagua V.G."/>
            <person name="Talbot N.J."/>
            <person name="Thon M."/>
            <person name="De Vries R.P."/>
            <person name="Wiebenga A."/>
            <person name="Yadav J.S."/>
            <person name="Braun E.L."/>
            <person name="Baker S."/>
            <person name="Garre V."/>
            <person name="Horwitz B."/>
            <person name="Torres-Martinez S."/>
            <person name="Idnurm A."/>
            <person name="Herrera-Estrella A."/>
            <person name="Gabaldon T."/>
            <person name="Grigoriev I.V."/>
        </authorList>
    </citation>
    <scope>NUCLEOTIDE SEQUENCE [LARGE SCALE GENOMIC DNA]</scope>
    <source>
        <strain evidence="1 2">CBS 277.49</strain>
    </source>
</reference>
<accession>A0A162YB83</accession>
<keyword evidence="2" id="KW-1185">Reference proteome</keyword>
<proteinExistence type="predicted"/>
<dbReference type="EMBL" id="AMYB01000011">
    <property type="protein sequence ID" value="OAC98096.1"/>
    <property type="molecule type" value="Genomic_DNA"/>
</dbReference>
<dbReference type="Proteomes" id="UP000077051">
    <property type="component" value="Unassembled WGS sequence"/>
</dbReference>
<gene>
    <name evidence="1" type="ORF">MUCCIDRAFT_86573</name>
</gene>
<dbReference type="AlphaFoldDB" id="A0A162YB83"/>
<dbReference type="OrthoDB" id="10308463at2759"/>
<sequence>MKESQMMNIITSIFELFFLHSWSDRLEVEGDTFYIGAANQKQNSKLKADGGLVFRESKQPLLVIEAKRCSHQESKQDFQKLVGLMTTINDIHNNNVIGILIVGDLIIVYILVKASGYRCIVESSRCYFPVSRDDFSRLSKLYLTLTKTAKLVEHLLKN</sequence>